<dbReference type="SUPFAM" id="SSF100950">
    <property type="entry name" value="NagB/RpiA/CoA transferase-like"/>
    <property type="match status" value="1"/>
</dbReference>
<feature type="binding site" evidence="4">
    <location>
        <position position="50"/>
    </location>
    <ligand>
        <name>substrate</name>
    </ligand>
</feature>
<keyword evidence="5" id="KW-0460">Magnesium</keyword>
<dbReference type="EMBL" id="CACVAQ010000533">
    <property type="protein sequence ID" value="CAA6830079.1"/>
    <property type="molecule type" value="Genomic_DNA"/>
</dbReference>
<dbReference type="GO" id="GO:0046872">
    <property type="term" value="F:metal ion binding"/>
    <property type="evidence" value="ECO:0007669"/>
    <property type="project" value="UniProtKB-KW"/>
</dbReference>
<evidence type="ECO:0000313" key="6">
    <source>
        <dbReference type="EMBL" id="CAA6830079.1"/>
    </source>
</evidence>
<feature type="binding site" evidence="4">
    <location>
        <position position="55"/>
    </location>
    <ligand>
        <name>substrate</name>
    </ligand>
</feature>
<evidence type="ECO:0000256" key="1">
    <source>
        <dbReference type="ARBA" id="ARBA00010638"/>
    </source>
</evidence>
<name>A0A6S6UDQ1_9BACT</name>
<keyword evidence="3 4" id="KW-0067">ATP-binding</keyword>
<dbReference type="EC" id="6.3.3.2" evidence="5"/>
<dbReference type="InterPro" id="IPR037171">
    <property type="entry name" value="NagB/RpiA_transferase-like"/>
</dbReference>
<reference evidence="6" key="1">
    <citation type="submission" date="2020-01" db="EMBL/GenBank/DDBJ databases">
        <authorList>
            <person name="Meier V. D."/>
            <person name="Meier V D."/>
        </authorList>
    </citation>
    <scope>NUCLEOTIDE SEQUENCE</scope>
    <source>
        <strain evidence="6">HLG_WM_MAG_10</strain>
    </source>
</reference>
<dbReference type="GO" id="GO:0009396">
    <property type="term" value="P:folic acid-containing compound biosynthetic process"/>
    <property type="evidence" value="ECO:0007669"/>
    <property type="project" value="TreeGrafter"/>
</dbReference>
<comment type="cofactor">
    <cofactor evidence="5">
        <name>Mg(2+)</name>
        <dbReference type="ChEBI" id="CHEBI:18420"/>
    </cofactor>
</comment>
<evidence type="ECO:0000256" key="5">
    <source>
        <dbReference type="RuleBase" id="RU361279"/>
    </source>
</evidence>
<dbReference type="PANTHER" id="PTHR23407">
    <property type="entry name" value="ATPASE INHIBITOR/5-FORMYLTETRAHYDROFOLATE CYCLO-LIGASE"/>
    <property type="match status" value="1"/>
</dbReference>
<dbReference type="Pfam" id="PF01812">
    <property type="entry name" value="5-FTHF_cyc-lig"/>
    <property type="match status" value="1"/>
</dbReference>
<keyword evidence="2 4" id="KW-0547">Nucleotide-binding</keyword>
<keyword evidence="5" id="KW-0479">Metal-binding</keyword>
<dbReference type="GO" id="GO:0030272">
    <property type="term" value="F:5-formyltetrahydrofolate cyclo-ligase activity"/>
    <property type="evidence" value="ECO:0007669"/>
    <property type="project" value="UniProtKB-EC"/>
</dbReference>
<dbReference type="GO" id="GO:0035999">
    <property type="term" value="P:tetrahydrofolate interconversion"/>
    <property type="evidence" value="ECO:0007669"/>
    <property type="project" value="TreeGrafter"/>
</dbReference>
<dbReference type="AlphaFoldDB" id="A0A6S6UDQ1"/>
<feature type="binding site" evidence="4">
    <location>
        <begin position="4"/>
        <end position="8"/>
    </location>
    <ligand>
        <name>ATP</name>
        <dbReference type="ChEBI" id="CHEBI:30616"/>
    </ligand>
</feature>
<evidence type="ECO:0000256" key="4">
    <source>
        <dbReference type="PIRSR" id="PIRSR006806-1"/>
    </source>
</evidence>
<dbReference type="PANTHER" id="PTHR23407:SF1">
    <property type="entry name" value="5-FORMYLTETRAHYDROFOLATE CYCLO-LIGASE"/>
    <property type="match status" value="1"/>
</dbReference>
<feature type="binding site" evidence="4">
    <location>
        <begin position="130"/>
        <end position="138"/>
    </location>
    <ligand>
        <name>ATP</name>
        <dbReference type="ChEBI" id="CHEBI:30616"/>
    </ligand>
</feature>
<accession>A0A6S6UDQ1</accession>
<dbReference type="PIRSF" id="PIRSF006806">
    <property type="entry name" value="FTHF_cligase"/>
    <property type="match status" value="1"/>
</dbReference>
<sequence>MQAKKNLRTAIQAQRNAIPPTQKVAYDTQINKSLWELIQERKYKTIHLYLPMGSEIDLYPLIQKLLNQKIKVYSPKTLKNRKLEHLEVHSLEALEKGLWGTRHPKNSKAYEGTFDLIVVPGLAFDKDCNRLGYGGGYYDNFLKQHKAAHQVAIAYPFQVIEQVPVEAHDEKVGAVLYGELDSVDSFTQLKLLGTTL</sequence>
<gene>
    <name evidence="6" type="ORF">HELGO_WM26493</name>
</gene>
<dbReference type="InterPro" id="IPR002698">
    <property type="entry name" value="FTHF_cligase"/>
</dbReference>
<protein>
    <recommendedName>
        <fullName evidence="5">5-formyltetrahydrofolate cyclo-ligase</fullName>
        <ecNumber evidence="5">6.3.3.2</ecNumber>
    </recommendedName>
</protein>
<comment type="catalytic activity">
    <reaction evidence="5">
        <text>(6S)-5-formyl-5,6,7,8-tetrahydrofolate + ATP = (6R)-5,10-methenyltetrahydrofolate + ADP + phosphate</text>
        <dbReference type="Rhea" id="RHEA:10488"/>
        <dbReference type="ChEBI" id="CHEBI:30616"/>
        <dbReference type="ChEBI" id="CHEBI:43474"/>
        <dbReference type="ChEBI" id="CHEBI:57455"/>
        <dbReference type="ChEBI" id="CHEBI:57457"/>
        <dbReference type="ChEBI" id="CHEBI:456216"/>
        <dbReference type="EC" id="6.3.3.2"/>
    </reaction>
</comment>
<evidence type="ECO:0000256" key="3">
    <source>
        <dbReference type="ARBA" id="ARBA00022840"/>
    </source>
</evidence>
<comment type="similarity">
    <text evidence="1 5">Belongs to the 5-formyltetrahydrofolate cyclo-ligase family.</text>
</comment>
<dbReference type="InterPro" id="IPR024185">
    <property type="entry name" value="FTHF_cligase-like_sf"/>
</dbReference>
<organism evidence="6">
    <name type="scientific">uncultured Aureispira sp</name>
    <dbReference type="NCBI Taxonomy" id="1331704"/>
    <lineage>
        <taxon>Bacteria</taxon>
        <taxon>Pseudomonadati</taxon>
        <taxon>Bacteroidota</taxon>
        <taxon>Saprospiria</taxon>
        <taxon>Saprospirales</taxon>
        <taxon>Saprospiraceae</taxon>
        <taxon>Aureispira</taxon>
        <taxon>environmental samples</taxon>
    </lineage>
</organism>
<dbReference type="NCBIfam" id="TIGR02727">
    <property type="entry name" value="MTHFS_bact"/>
    <property type="match status" value="1"/>
</dbReference>
<dbReference type="Gene3D" id="3.40.50.10420">
    <property type="entry name" value="NagB/RpiA/CoA transferase-like"/>
    <property type="match status" value="1"/>
</dbReference>
<proteinExistence type="inferred from homology"/>
<evidence type="ECO:0000256" key="2">
    <source>
        <dbReference type="ARBA" id="ARBA00022741"/>
    </source>
</evidence>
<dbReference type="GO" id="GO:0005524">
    <property type="term" value="F:ATP binding"/>
    <property type="evidence" value="ECO:0007669"/>
    <property type="project" value="UniProtKB-KW"/>
</dbReference>
<keyword evidence="6" id="KW-0436">Ligase</keyword>